<reference evidence="2 3" key="1">
    <citation type="submission" date="2024-05" db="EMBL/GenBank/DDBJ databases">
        <title>Genome sequencing and assembly of Indian major carp, Cirrhinus mrigala (Hamilton, 1822).</title>
        <authorList>
            <person name="Mohindra V."/>
            <person name="Chowdhury L.M."/>
            <person name="Lal K."/>
            <person name="Jena J.K."/>
        </authorList>
    </citation>
    <scope>NUCLEOTIDE SEQUENCE [LARGE SCALE GENOMIC DNA]</scope>
    <source>
        <strain evidence="2">CM1030</strain>
        <tissue evidence="2">Blood</tissue>
    </source>
</reference>
<evidence type="ECO:0000313" key="2">
    <source>
        <dbReference type="EMBL" id="KAL0159403.1"/>
    </source>
</evidence>
<gene>
    <name evidence="2" type="ORF">M9458_043128</name>
</gene>
<accession>A0ABD0NCG8</accession>
<evidence type="ECO:0000256" key="1">
    <source>
        <dbReference type="SAM" id="MobiDB-lite"/>
    </source>
</evidence>
<dbReference type="Proteomes" id="UP001529510">
    <property type="component" value="Unassembled WGS sequence"/>
</dbReference>
<name>A0ABD0NCG8_CIRMR</name>
<dbReference type="EMBL" id="JAMKFB020000022">
    <property type="protein sequence ID" value="KAL0159403.1"/>
    <property type="molecule type" value="Genomic_DNA"/>
</dbReference>
<organism evidence="2 3">
    <name type="scientific">Cirrhinus mrigala</name>
    <name type="common">Mrigala</name>
    <dbReference type="NCBI Taxonomy" id="683832"/>
    <lineage>
        <taxon>Eukaryota</taxon>
        <taxon>Metazoa</taxon>
        <taxon>Chordata</taxon>
        <taxon>Craniata</taxon>
        <taxon>Vertebrata</taxon>
        <taxon>Euteleostomi</taxon>
        <taxon>Actinopterygii</taxon>
        <taxon>Neopterygii</taxon>
        <taxon>Teleostei</taxon>
        <taxon>Ostariophysi</taxon>
        <taxon>Cypriniformes</taxon>
        <taxon>Cyprinidae</taxon>
        <taxon>Labeoninae</taxon>
        <taxon>Labeonini</taxon>
        <taxon>Cirrhinus</taxon>
    </lineage>
</organism>
<feature type="compositionally biased region" description="Basic residues" evidence="1">
    <location>
        <begin position="211"/>
        <end position="222"/>
    </location>
</feature>
<keyword evidence="3" id="KW-1185">Reference proteome</keyword>
<feature type="compositionally biased region" description="Polar residues" evidence="1">
    <location>
        <begin position="129"/>
        <end position="138"/>
    </location>
</feature>
<feature type="compositionally biased region" description="Polar residues" evidence="1">
    <location>
        <begin position="153"/>
        <end position="170"/>
    </location>
</feature>
<proteinExistence type="predicted"/>
<comment type="caution">
    <text evidence="2">The sequence shown here is derived from an EMBL/GenBank/DDBJ whole genome shotgun (WGS) entry which is preliminary data.</text>
</comment>
<dbReference type="AlphaFoldDB" id="A0ABD0NCG8"/>
<feature type="non-terminal residue" evidence="2">
    <location>
        <position position="222"/>
    </location>
</feature>
<feature type="compositionally biased region" description="Low complexity" evidence="1">
    <location>
        <begin position="97"/>
        <end position="116"/>
    </location>
</feature>
<feature type="region of interest" description="Disordered" evidence="1">
    <location>
        <begin position="57"/>
        <end position="222"/>
    </location>
</feature>
<evidence type="ECO:0000313" key="3">
    <source>
        <dbReference type="Proteomes" id="UP001529510"/>
    </source>
</evidence>
<sequence>MREPPADSPASSYRLVRPTFPPIEKWTIASLKLTLTKSNIQPSHKLNKAELYELYKNLHPTNRSPEPSPASKATKRKSKPPVAPTPPSSSCAGPHVTPATAQPSTTAPPRATPGPAVQASDWSLPPPVSFSSEPTAQASAWPHLLPDSAPLPATSNSELAAQASTWSHWLSHTAPPPAPVSSGSQLKPALGRIGCHTQPHRPPPSAQGSQTKRKLGRTGRHL</sequence>
<protein>
    <submittedName>
        <fullName evidence="2">Uncharacterized protein</fullName>
    </submittedName>
</protein>